<accession>A0AAV9FI61</accession>
<feature type="compositionally biased region" description="Low complexity" evidence="1">
    <location>
        <begin position="126"/>
        <end position="136"/>
    </location>
</feature>
<keyword evidence="3" id="KW-1185">Reference proteome</keyword>
<reference evidence="2" key="2">
    <citation type="submission" date="2023-06" db="EMBL/GenBank/DDBJ databases">
        <authorList>
            <person name="Ma L."/>
            <person name="Liu K.-W."/>
            <person name="Li Z."/>
            <person name="Hsiao Y.-Y."/>
            <person name="Qi Y."/>
            <person name="Fu T."/>
            <person name="Tang G."/>
            <person name="Zhang D."/>
            <person name="Sun W.-H."/>
            <person name="Liu D.-K."/>
            <person name="Li Y."/>
            <person name="Chen G.-Z."/>
            <person name="Liu X.-D."/>
            <person name="Liao X.-Y."/>
            <person name="Jiang Y.-T."/>
            <person name="Yu X."/>
            <person name="Hao Y."/>
            <person name="Huang J."/>
            <person name="Zhao X.-W."/>
            <person name="Ke S."/>
            <person name="Chen Y.-Y."/>
            <person name="Wu W.-L."/>
            <person name="Hsu J.-L."/>
            <person name="Lin Y.-F."/>
            <person name="Huang M.-D."/>
            <person name="Li C.-Y."/>
            <person name="Huang L."/>
            <person name="Wang Z.-W."/>
            <person name="Zhao X."/>
            <person name="Zhong W.-Y."/>
            <person name="Peng D.-H."/>
            <person name="Ahmad S."/>
            <person name="Lan S."/>
            <person name="Zhang J.-S."/>
            <person name="Tsai W.-C."/>
            <person name="Van De Peer Y."/>
            <person name="Liu Z.-J."/>
        </authorList>
    </citation>
    <scope>NUCLEOTIDE SEQUENCE</scope>
    <source>
        <strain evidence="2">CP</strain>
        <tissue evidence="2">Leaves</tissue>
    </source>
</reference>
<name>A0AAV9FI61_ACOCL</name>
<feature type="compositionally biased region" description="Basic residues" evidence="1">
    <location>
        <begin position="171"/>
        <end position="186"/>
    </location>
</feature>
<dbReference type="AlphaFoldDB" id="A0AAV9FI61"/>
<protein>
    <submittedName>
        <fullName evidence="2">Uncharacterized protein</fullName>
    </submittedName>
</protein>
<organism evidence="2 3">
    <name type="scientific">Acorus calamus</name>
    <name type="common">Sweet flag</name>
    <dbReference type="NCBI Taxonomy" id="4465"/>
    <lineage>
        <taxon>Eukaryota</taxon>
        <taxon>Viridiplantae</taxon>
        <taxon>Streptophyta</taxon>
        <taxon>Embryophyta</taxon>
        <taxon>Tracheophyta</taxon>
        <taxon>Spermatophyta</taxon>
        <taxon>Magnoliopsida</taxon>
        <taxon>Liliopsida</taxon>
        <taxon>Acoraceae</taxon>
        <taxon>Acorus</taxon>
    </lineage>
</organism>
<gene>
    <name evidence="2" type="ORF">QJS10_CPA01g02967</name>
</gene>
<feature type="compositionally biased region" description="Basic and acidic residues" evidence="1">
    <location>
        <begin position="288"/>
        <end position="306"/>
    </location>
</feature>
<dbReference type="Proteomes" id="UP001180020">
    <property type="component" value="Unassembled WGS sequence"/>
</dbReference>
<feature type="compositionally biased region" description="Low complexity" evidence="1">
    <location>
        <begin position="150"/>
        <end position="161"/>
    </location>
</feature>
<comment type="caution">
    <text evidence="2">The sequence shown here is derived from an EMBL/GenBank/DDBJ whole genome shotgun (WGS) entry which is preliminary data.</text>
</comment>
<dbReference type="EMBL" id="JAUJYO010000001">
    <property type="protein sequence ID" value="KAK1325097.1"/>
    <property type="molecule type" value="Genomic_DNA"/>
</dbReference>
<feature type="region of interest" description="Disordered" evidence="1">
    <location>
        <begin position="94"/>
        <end position="340"/>
    </location>
</feature>
<feature type="compositionally biased region" description="Basic residues" evidence="1">
    <location>
        <begin position="252"/>
        <end position="262"/>
    </location>
</feature>
<feature type="compositionally biased region" description="Pro residues" evidence="1">
    <location>
        <begin position="115"/>
        <end position="125"/>
    </location>
</feature>
<reference evidence="2" key="1">
    <citation type="journal article" date="2023" name="Nat. Commun.">
        <title>Diploid and tetraploid genomes of Acorus and the evolution of monocots.</title>
        <authorList>
            <person name="Ma L."/>
            <person name="Liu K.W."/>
            <person name="Li Z."/>
            <person name="Hsiao Y.Y."/>
            <person name="Qi Y."/>
            <person name="Fu T."/>
            <person name="Tang G.D."/>
            <person name="Zhang D."/>
            <person name="Sun W.H."/>
            <person name="Liu D.K."/>
            <person name="Li Y."/>
            <person name="Chen G.Z."/>
            <person name="Liu X.D."/>
            <person name="Liao X.Y."/>
            <person name="Jiang Y.T."/>
            <person name="Yu X."/>
            <person name="Hao Y."/>
            <person name="Huang J."/>
            <person name="Zhao X.W."/>
            <person name="Ke S."/>
            <person name="Chen Y.Y."/>
            <person name="Wu W.L."/>
            <person name="Hsu J.L."/>
            <person name="Lin Y.F."/>
            <person name="Huang M.D."/>
            <person name="Li C.Y."/>
            <person name="Huang L."/>
            <person name="Wang Z.W."/>
            <person name="Zhao X."/>
            <person name="Zhong W.Y."/>
            <person name="Peng D.H."/>
            <person name="Ahmad S."/>
            <person name="Lan S."/>
            <person name="Zhang J.S."/>
            <person name="Tsai W.C."/>
            <person name="Van de Peer Y."/>
            <person name="Liu Z.J."/>
        </authorList>
    </citation>
    <scope>NUCLEOTIDE SEQUENCE</scope>
    <source>
        <strain evidence="2">CP</strain>
    </source>
</reference>
<feature type="compositionally biased region" description="Basic residues" evidence="1">
    <location>
        <begin position="193"/>
        <end position="209"/>
    </location>
</feature>
<feature type="compositionally biased region" description="Pro residues" evidence="1">
    <location>
        <begin position="137"/>
        <end position="149"/>
    </location>
</feature>
<feature type="region of interest" description="Disordered" evidence="1">
    <location>
        <begin position="1"/>
        <end position="46"/>
    </location>
</feature>
<feature type="compositionally biased region" description="Basic and acidic residues" evidence="1">
    <location>
        <begin position="1"/>
        <end position="11"/>
    </location>
</feature>
<evidence type="ECO:0000256" key="1">
    <source>
        <dbReference type="SAM" id="MobiDB-lite"/>
    </source>
</evidence>
<evidence type="ECO:0000313" key="3">
    <source>
        <dbReference type="Proteomes" id="UP001180020"/>
    </source>
</evidence>
<proteinExistence type="predicted"/>
<dbReference type="PRINTS" id="PR01217">
    <property type="entry name" value="PRICHEXTENSN"/>
</dbReference>
<feature type="compositionally biased region" description="Low complexity" evidence="1">
    <location>
        <begin position="105"/>
        <end position="114"/>
    </location>
</feature>
<feature type="compositionally biased region" description="Basic residues" evidence="1">
    <location>
        <begin position="307"/>
        <end position="329"/>
    </location>
</feature>
<sequence>MSDRPLTDSKESPVFGFGSINKSTTLPSPIKTPPDQTSLSSSPPLLYPPPMALSRLAFPSLFSTPSPSYSPPPLPLRTLSFRLLSSSCTISMRPTTTSTSILGKSAASSASSATPTPPASAPSPSTPSNTAARKAPASPPPPPTAPFAPSPASASSPTSSPTLPPRLPPRLLRHRPRPLLHRRRRLLPPQRPALRRRLPLRHRRRRPQRQPRQLPLPPHGSRGDGVHLQHLLRHRGRPPPDRRLQVPPLRVPPRRGLSRLGRRVFDGLPHQGQARRGPRPLRLPPPRRGPDPRIGRDRLRVRDVRARPHRRGLRRGGRAGRGHRRRRQRHEPVLSRPPPVNAARVRVRARVLRAPPLARLRHARSRVAPPLWGGPRRGGARGLRCGHTRSRLGVLRGAGVRGEARGGVPAGAHSIALCRAHVHTAHAGGAGPWGEAEACAGEAVVGGEEGGGGG</sequence>
<evidence type="ECO:0000313" key="2">
    <source>
        <dbReference type="EMBL" id="KAK1325097.1"/>
    </source>
</evidence>
<feature type="compositionally biased region" description="Low complexity" evidence="1">
    <location>
        <begin position="33"/>
        <end position="44"/>
    </location>
</feature>